<evidence type="ECO:0000256" key="5">
    <source>
        <dbReference type="ARBA" id="ARBA00038359"/>
    </source>
</evidence>
<dbReference type="OrthoDB" id="10017208at2759"/>
<feature type="transmembrane region" description="Helical" evidence="6">
    <location>
        <begin position="204"/>
        <end position="226"/>
    </location>
</feature>
<feature type="transmembrane region" description="Helical" evidence="6">
    <location>
        <begin position="93"/>
        <end position="110"/>
    </location>
</feature>
<keyword evidence="3 6" id="KW-1133">Transmembrane helix</keyword>
<dbReference type="Pfam" id="PF20684">
    <property type="entry name" value="Fung_rhodopsin"/>
    <property type="match status" value="1"/>
</dbReference>
<reference evidence="8 9" key="1">
    <citation type="journal article" date="2018" name="IMA Fungus">
        <title>IMA Genome-F 9: Draft genome sequence of Annulohypoxylon stygium, Aspergillus mulundensis, Berkeleyomyces basicola (syn. Thielaviopsis basicola), Ceratocystis smalleyi, two Cercospora beticola strains, Coleophoma cylindrospora, Fusarium fracticaudum, Phialophora cf. hyalina, and Morchella septimelata.</title>
        <authorList>
            <person name="Wingfield B.D."/>
            <person name="Bills G.F."/>
            <person name="Dong Y."/>
            <person name="Huang W."/>
            <person name="Nel W.J."/>
            <person name="Swalarsk-Parry B.S."/>
            <person name="Vaghefi N."/>
            <person name="Wilken P.M."/>
            <person name="An Z."/>
            <person name="de Beer Z.W."/>
            <person name="De Vos L."/>
            <person name="Chen L."/>
            <person name="Duong T.A."/>
            <person name="Gao Y."/>
            <person name="Hammerbacher A."/>
            <person name="Kikkert J.R."/>
            <person name="Li Y."/>
            <person name="Li H."/>
            <person name="Li K."/>
            <person name="Li Q."/>
            <person name="Liu X."/>
            <person name="Ma X."/>
            <person name="Naidoo K."/>
            <person name="Pethybridge S.J."/>
            <person name="Sun J."/>
            <person name="Steenkamp E.T."/>
            <person name="van der Nest M.A."/>
            <person name="van Wyk S."/>
            <person name="Wingfield M.J."/>
            <person name="Xiong C."/>
            <person name="Yue Q."/>
            <person name="Zhang X."/>
        </authorList>
    </citation>
    <scope>NUCLEOTIDE SEQUENCE [LARGE SCALE GENOMIC DNA]</scope>
    <source>
        <strain evidence="8 9">DSM 5745</strain>
    </source>
</reference>
<evidence type="ECO:0000256" key="2">
    <source>
        <dbReference type="ARBA" id="ARBA00022692"/>
    </source>
</evidence>
<dbReference type="RefSeq" id="XP_026604711.1">
    <property type="nucleotide sequence ID" value="XM_026747231.1"/>
</dbReference>
<keyword evidence="9" id="KW-1185">Reference proteome</keyword>
<feature type="transmembrane region" description="Helical" evidence="6">
    <location>
        <begin position="172"/>
        <end position="192"/>
    </location>
</feature>
<dbReference type="InterPro" id="IPR049326">
    <property type="entry name" value="Rhodopsin_dom_fungi"/>
</dbReference>
<accession>A0A3D8S5V5</accession>
<comment type="subcellular location">
    <subcellularLocation>
        <location evidence="1">Membrane</location>
        <topology evidence="1">Multi-pass membrane protein</topology>
    </subcellularLocation>
</comment>
<dbReference type="PANTHER" id="PTHR33048">
    <property type="entry name" value="PTH11-LIKE INTEGRAL MEMBRANE PROTEIN (AFU_ORTHOLOGUE AFUA_5G11245)"/>
    <property type="match status" value="1"/>
</dbReference>
<dbReference type="Proteomes" id="UP000256690">
    <property type="component" value="Unassembled WGS sequence"/>
</dbReference>
<comment type="similarity">
    <text evidence="5">Belongs to the SAT4 family.</text>
</comment>
<keyword evidence="4 6" id="KW-0472">Membrane</keyword>
<name>A0A3D8S5V5_9EURO</name>
<dbReference type="PANTHER" id="PTHR33048:SF163">
    <property type="entry name" value="INTEGRAL MEMBRANE PROTEIN (AFU_ORTHOLOGUE AFUA_8G05510)"/>
    <property type="match status" value="1"/>
</dbReference>
<keyword evidence="2 6" id="KW-0812">Transmembrane</keyword>
<dbReference type="STRING" id="1810919.A0A3D8S5V5"/>
<evidence type="ECO:0000313" key="9">
    <source>
        <dbReference type="Proteomes" id="UP000256690"/>
    </source>
</evidence>
<dbReference type="GeneID" id="38115585"/>
<gene>
    <name evidence="8" type="ORF">DSM5745_05215</name>
</gene>
<evidence type="ECO:0000256" key="1">
    <source>
        <dbReference type="ARBA" id="ARBA00004141"/>
    </source>
</evidence>
<sequence>MALTHRGGAMIAIVTVLVALSLAAVLLRILARYRRRVRFGMDDYLCFLSAILLLGMLVELVLWVLIGGNGSHQADLSEETIQNFYKIFLANQFTYFALSPLTKISFVCFYRRVFTIPSFQWTSLVMNMIIALWGAAIFVACGLQCRPLSAYWDHTITGTCFDSTKFIIVNQVFNVLVDFAILALPIPMIWNLQRSWQDKLALNGVFAIGGIVCLASIYRIVVLFWIDPADVTYTVYKATLWTHIEPSIGLTCSCLPIIRGLFPQFKLSGARQDNAAYYVPTDRTDTSISQIPLSAAKSPASEKFFAFKLEERADRSLSLSRSPRDISSFQSPPSPLAIEVRTEIDVVQNSGQSIRSHNQV</sequence>
<dbReference type="GO" id="GO:0016020">
    <property type="term" value="C:membrane"/>
    <property type="evidence" value="ECO:0007669"/>
    <property type="project" value="UniProtKB-SubCell"/>
</dbReference>
<comment type="caution">
    <text evidence="8">The sequence shown here is derived from an EMBL/GenBank/DDBJ whole genome shotgun (WGS) entry which is preliminary data.</text>
</comment>
<evidence type="ECO:0000313" key="8">
    <source>
        <dbReference type="EMBL" id="RDW81658.1"/>
    </source>
</evidence>
<evidence type="ECO:0000256" key="3">
    <source>
        <dbReference type="ARBA" id="ARBA00022989"/>
    </source>
</evidence>
<organism evidence="8 9">
    <name type="scientific">Aspergillus mulundensis</name>
    <dbReference type="NCBI Taxonomy" id="1810919"/>
    <lineage>
        <taxon>Eukaryota</taxon>
        <taxon>Fungi</taxon>
        <taxon>Dikarya</taxon>
        <taxon>Ascomycota</taxon>
        <taxon>Pezizomycotina</taxon>
        <taxon>Eurotiomycetes</taxon>
        <taxon>Eurotiomycetidae</taxon>
        <taxon>Eurotiales</taxon>
        <taxon>Aspergillaceae</taxon>
        <taxon>Aspergillus</taxon>
        <taxon>Aspergillus subgen. Nidulantes</taxon>
    </lineage>
</organism>
<dbReference type="AlphaFoldDB" id="A0A3D8S5V5"/>
<evidence type="ECO:0000259" key="7">
    <source>
        <dbReference type="Pfam" id="PF20684"/>
    </source>
</evidence>
<feature type="domain" description="Rhodopsin" evidence="7">
    <location>
        <begin position="27"/>
        <end position="262"/>
    </location>
</feature>
<dbReference type="EMBL" id="PVWQ01000005">
    <property type="protein sequence ID" value="RDW81658.1"/>
    <property type="molecule type" value="Genomic_DNA"/>
</dbReference>
<feature type="transmembrane region" description="Helical" evidence="6">
    <location>
        <begin position="130"/>
        <end position="152"/>
    </location>
</feature>
<evidence type="ECO:0000256" key="4">
    <source>
        <dbReference type="ARBA" id="ARBA00023136"/>
    </source>
</evidence>
<feature type="transmembrane region" description="Helical" evidence="6">
    <location>
        <begin position="6"/>
        <end position="31"/>
    </location>
</feature>
<feature type="transmembrane region" description="Helical" evidence="6">
    <location>
        <begin position="246"/>
        <end position="262"/>
    </location>
</feature>
<evidence type="ECO:0000256" key="6">
    <source>
        <dbReference type="SAM" id="Phobius"/>
    </source>
</evidence>
<dbReference type="InterPro" id="IPR052337">
    <property type="entry name" value="SAT4-like"/>
</dbReference>
<protein>
    <recommendedName>
        <fullName evidence="7">Rhodopsin domain-containing protein</fullName>
    </recommendedName>
</protein>
<feature type="transmembrane region" description="Helical" evidence="6">
    <location>
        <begin position="43"/>
        <end position="66"/>
    </location>
</feature>
<proteinExistence type="inferred from homology"/>